<evidence type="ECO:0000313" key="2">
    <source>
        <dbReference type="Proteomes" id="UP000581135"/>
    </source>
</evidence>
<dbReference type="EMBL" id="JACHXA010000001">
    <property type="protein sequence ID" value="MBB3064326.1"/>
    <property type="molecule type" value="Genomic_DNA"/>
</dbReference>
<accession>A0A839SSL3</accession>
<keyword evidence="2" id="KW-1185">Reference proteome</keyword>
<proteinExistence type="predicted"/>
<dbReference type="Proteomes" id="UP000581135">
    <property type="component" value="Unassembled WGS sequence"/>
</dbReference>
<dbReference type="AlphaFoldDB" id="A0A839SSL3"/>
<reference evidence="1 2" key="1">
    <citation type="submission" date="2020-08" db="EMBL/GenBank/DDBJ databases">
        <title>Genomic Encyclopedia of Type Strains, Phase III (KMG-III): the genomes of soil and plant-associated and newly described type strains.</title>
        <authorList>
            <person name="Whitman W."/>
        </authorList>
    </citation>
    <scope>NUCLEOTIDE SEQUENCE [LARGE SCALE GENOMIC DNA]</scope>
    <source>
        <strain evidence="1 2">CECT 8803</strain>
    </source>
</reference>
<gene>
    <name evidence="1" type="ORF">FHR98_000591</name>
</gene>
<comment type="caution">
    <text evidence="1">The sequence shown here is derived from an EMBL/GenBank/DDBJ whole genome shotgun (WGS) entry which is preliminary data.</text>
</comment>
<name>A0A839SSL3_9PROT</name>
<sequence>MKRFSTNFDQLESFVQKLESGNKQRLIPAPSEICIALWEDDGGRIPTRSGRSSLPLG</sequence>
<organism evidence="1 2">
    <name type="scientific">Limibacillus halophilus</name>
    <dbReference type="NCBI Taxonomy" id="1579333"/>
    <lineage>
        <taxon>Bacteria</taxon>
        <taxon>Pseudomonadati</taxon>
        <taxon>Pseudomonadota</taxon>
        <taxon>Alphaproteobacteria</taxon>
        <taxon>Rhodospirillales</taxon>
        <taxon>Rhodovibrionaceae</taxon>
        <taxon>Limibacillus</taxon>
    </lineage>
</organism>
<evidence type="ECO:0000313" key="1">
    <source>
        <dbReference type="EMBL" id="MBB3064326.1"/>
    </source>
</evidence>
<protein>
    <submittedName>
        <fullName evidence="1">Uncharacterized protein</fullName>
    </submittedName>
</protein>